<protein>
    <submittedName>
        <fullName evidence="3">Amidohydrolase</fullName>
    </submittedName>
</protein>
<dbReference type="PANTHER" id="PTHR11014">
    <property type="entry name" value="PEPTIDASE M20 FAMILY MEMBER"/>
    <property type="match status" value="1"/>
</dbReference>
<dbReference type="NCBIfam" id="TIGR01891">
    <property type="entry name" value="amidohydrolases"/>
    <property type="match status" value="1"/>
</dbReference>
<gene>
    <name evidence="3" type="ORF">SCMU_34000</name>
</gene>
<dbReference type="Pfam" id="PF01546">
    <property type="entry name" value="Peptidase_M20"/>
    <property type="match status" value="1"/>
</dbReference>
<dbReference type="InterPro" id="IPR036264">
    <property type="entry name" value="Bact_exopeptidase_dim_dom"/>
</dbReference>
<dbReference type="InterPro" id="IPR002933">
    <property type="entry name" value="Peptidase_M20"/>
</dbReference>
<name>A0ABN6FP85_SINCY</name>
<organism evidence="3 4">
    <name type="scientific">Sinomonas cyclohexanicum</name>
    <name type="common">Corynebacterium cyclohexanicum</name>
    <dbReference type="NCBI Taxonomy" id="322009"/>
    <lineage>
        <taxon>Bacteria</taxon>
        <taxon>Bacillati</taxon>
        <taxon>Actinomycetota</taxon>
        <taxon>Actinomycetes</taxon>
        <taxon>Micrococcales</taxon>
        <taxon>Micrococcaceae</taxon>
        <taxon>Sinomonas</taxon>
    </lineage>
</organism>
<reference evidence="3 4" key="1">
    <citation type="journal article" date="2021" name="J. Biosci. Bioeng.">
        <title>Identification and characterization of a chc gene cluster responsible for the aromatization pathway of cyclohexanecarboxylate degradation in Sinomonas cyclohexanicum ATCC 51369.</title>
        <authorList>
            <person name="Yamamoto T."/>
            <person name="Hasegawa Y."/>
            <person name="Lau P.C.K."/>
            <person name="Iwaki H."/>
        </authorList>
    </citation>
    <scope>NUCLEOTIDE SEQUENCE [LARGE SCALE GENOMIC DNA]</scope>
    <source>
        <strain evidence="3 4">ATCC 51369</strain>
    </source>
</reference>
<dbReference type="Gene3D" id="3.30.70.360">
    <property type="match status" value="1"/>
</dbReference>
<evidence type="ECO:0000256" key="1">
    <source>
        <dbReference type="SAM" id="MobiDB-lite"/>
    </source>
</evidence>
<feature type="domain" description="Peptidase M20 dimerisation" evidence="2">
    <location>
        <begin position="223"/>
        <end position="313"/>
    </location>
</feature>
<dbReference type="PIRSF" id="PIRSF005962">
    <property type="entry name" value="Pept_M20D_amidohydro"/>
    <property type="match status" value="1"/>
</dbReference>
<accession>A0ABN6FP85</accession>
<dbReference type="Proteomes" id="UP001319861">
    <property type="component" value="Chromosome"/>
</dbReference>
<feature type="compositionally biased region" description="Low complexity" evidence="1">
    <location>
        <begin position="86"/>
        <end position="95"/>
    </location>
</feature>
<dbReference type="PANTHER" id="PTHR11014:SF63">
    <property type="entry name" value="METALLOPEPTIDASE, PUTATIVE (AFU_ORTHOLOGUE AFUA_6G09600)-RELATED"/>
    <property type="match status" value="1"/>
</dbReference>
<dbReference type="Pfam" id="PF07687">
    <property type="entry name" value="M20_dimer"/>
    <property type="match status" value="1"/>
</dbReference>
<proteinExistence type="predicted"/>
<evidence type="ECO:0000313" key="3">
    <source>
        <dbReference type="EMBL" id="BCT77558.1"/>
    </source>
</evidence>
<dbReference type="EMBL" id="AP024525">
    <property type="protein sequence ID" value="BCT77558.1"/>
    <property type="molecule type" value="Genomic_DNA"/>
</dbReference>
<feature type="region of interest" description="Disordered" evidence="1">
    <location>
        <begin position="63"/>
        <end position="95"/>
    </location>
</feature>
<evidence type="ECO:0000259" key="2">
    <source>
        <dbReference type="Pfam" id="PF07687"/>
    </source>
</evidence>
<dbReference type="InterPro" id="IPR011650">
    <property type="entry name" value="Peptidase_M20_dimer"/>
</dbReference>
<dbReference type="InterPro" id="IPR017439">
    <property type="entry name" value="Amidohydrolase"/>
</dbReference>
<dbReference type="SUPFAM" id="SSF55031">
    <property type="entry name" value="Bacterial exopeptidase dimerisation domain"/>
    <property type="match status" value="1"/>
</dbReference>
<dbReference type="RefSeq" id="WP_229230249.1">
    <property type="nucleotide sequence ID" value="NZ_AP024525.1"/>
</dbReference>
<evidence type="ECO:0000313" key="4">
    <source>
        <dbReference type="Proteomes" id="UP001319861"/>
    </source>
</evidence>
<dbReference type="Gene3D" id="3.40.630.10">
    <property type="entry name" value="Zn peptidases"/>
    <property type="match status" value="2"/>
</dbReference>
<dbReference type="SUPFAM" id="SSF53187">
    <property type="entry name" value="Zn-dependent exopeptidases"/>
    <property type="match status" value="1"/>
</dbReference>
<sequence length="437" mass="45541">MNLIDEAKGLQGQLTQWRHALHQEPEIGLELPRTQEKVLAALDSLGLEVSTGTDTTSVTAVLRGTGAPAHPGGHRPGATHDAGDEPPSSASPAAAALRAHPTVLLRADMDALPVQERTGAEFISRIDGAMHACGHDLHTSMLLGAATLLADSRHRLAGDVVFMFQPGEEGYDGASVMIREGVLDAAGRRADAAFGMHVFSSMAPHGQFVTRPGVMMSASDGLFVRVLGAGGHGSAPHMAKDPVTVAAEMVVALQTMLTRQFDMFDPAVITVGRFTAGSKRNVIPDTAEFDATIRTFSGAHRERMQTAIPRLLKGIAQAHGVDVDVRYEAEYPLTVTDVAETEFAEGAIADLFGGAAGAPGRHARLANPLSGSEDFSRVLAEVPGSFIGLSAVPAGADPATSAFNHSPYATFDDAVLADGTALYAHLALTKLAALAGA</sequence>
<dbReference type="CDD" id="cd03886">
    <property type="entry name" value="M20_Acy1"/>
    <property type="match status" value="1"/>
</dbReference>
<keyword evidence="4" id="KW-1185">Reference proteome</keyword>